<evidence type="ECO:0000256" key="1">
    <source>
        <dbReference type="SAM" id="SignalP"/>
    </source>
</evidence>
<feature type="signal peptide" evidence="1">
    <location>
        <begin position="1"/>
        <end position="20"/>
    </location>
</feature>
<evidence type="ECO:0000259" key="3">
    <source>
        <dbReference type="Pfam" id="PF13739"/>
    </source>
</evidence>
<keyword evidence="5" id="KW-1185">Reference proteome</keyword>
<keyword evidence="1" id="KW-0732">Signal</keyword>
<dbReference type="Gene3D" id="3.90.640.20">
    <property type="entry name" value="Heat-shock cognate protein, ATPase"/>
    <property type="match status" value="1"/>
</dbReference>
<gene>
    <name evidence="4" type="ORF">ACFQ0I_02355</name>
</gene>
<dbReference type="Pfam" id="PF11738">
    <property type="entry name" value="DUF3298"/>
    <property type="match status" value="1"/>
</dbReference>
<evidence type="ECO:0000259" key="2">
    <source>
        <dbReference type="Pfam" id="PF11738"/>
    </source>
</evidence>
<evidence type="ECO:0000313" key="5">
    <source>
        <dbReference type="Proteomes" id="UP001597011"/>
    </source>
</evidence>
<organism evidence="4 5">
    <name type="scientific">Mariniflexile aquimaris</name>
    <dbReference type="NCBI Taxonomy" id="881009"/>
    <lineage>
        <taxon>Bacteria</taxon>
        <taxon>Pseudomonadati</taxon>
        <taxon>Bacteroidota</taxon>
        <taxon>Flavobacteriia</taxon>
        <taxon>Flavobacteriales</taxon>
        <taxon>Flavobacteriaceae</taxon>
        <taxon>Mariniflexile</taxon>
    </lineage>
</organism>
<dbReference type="InterPro" id="IPR021729">
    <property type="entry name" value="DUF3298"/>
</dbReference>
<comment type="caution">
    <text evidence="4">The sequence shown here is derived from an EMBL/GenBank/DDBJ whole genome shotgun (WGS) entry which is preliminary data.</text>
</comment>
<dbReference type="InterPro" id="IPR037126">
    <property type="entry name" value="PdaC/RsiV-like_sf"/>
</dbReference>
<feature type="chain" id="PRO_5046322117" evidence="1">
    <location>
        <begin position="21"/>
        <end position="240"/>
    </location>
</feature>
<protein>
    <submittedName>
        <fullName evidence="4">DUF3298 domain-containing protein</fullName>
    </submittedName>
</protein>
<dbReference type="Proteomes" id="UP001597011">
    <property type="component" value="Unassembled WGS sequence"/>
</dbReference>
<evidence type="ECO:0000313" key="4">
    <source>
        <dbReference type="EMBL" id="MFD0834594.1"/>
    </source>
</evidence>
<feature type="domain" description="DUF3298" evidence="2">
    <location>
        <begin position="168"/>
        <end position="228"/>
    </location>
</feature>
<dbReference type="Pfam" id="PF13739">
    <property type="entry name" value="PdaC"/>
    <property type="match status" value="1"/>
</dbReference>
<accession>A0ABW3BPB5</accession>
<reference evidence="5" key="1">
    <citation type="journal article" date="2019" name="Int. J. Syst. Evol. Microbiol.">
        <title>The Global Catalogue of Microorganisms (GCM) 10K type strain sequencing project: providing services to taxonomists for standard genome sequencing and annotation.</title>
        <authorList>
            <consortium name="The Broad Institute Genomics Platform"/>
            <consortium name="The Broad Institute Genome Sequencing Center for Infectious Disease"/>
            <person name="Wu L."/>
            <person name="Ma J."/>
        </authorList>
    </citation>
    <scope>NUCLEOTIDE SEQUENCE [LARGE SCALE GENOMIC DNA]</scope>
    <source>
        <strain evidence="5">CCUG 60529</strain>
    </source>
</reference>
<dbReference type="RefSeq" id="WP_379938998.1">
    <property type="nucleotide sequence ID" value="NZ_JBHTIB010000002.1"/>
</dbReference>
<sequence>MVIKKQFLFVLSLFILFACNEDPKTAFTEINITTDTNTLVEANIPSAVGGTLITNGINAEINTVVMAALQVGDADSLTTKSIEESINLFNDEYKAFNKDFPDSTLPWEAQIDGEILYESPKIITVAITSYVNTGGAHGNTKITFLNFDAQTGKRLRNTELLKDVEGFNKIAKAYLKDALKEEEVLFDADSFQLPENIGYTMEGLVLLYNTYEIASYATGLIEFTIPYEKANNYLVFNSSK</sequence>
<proteinExistence type="predicted"/>
<dbReference type="EMBL" id="JBHTIB010000002">
    <property type="protein sequence ID" value="MFD0834594.1"/>
    <property type="molecule type" value="Genomic_DNA"/>
</dbReference>
<dbReference type="Gene3D" id="3.30.565.40">
    <property type="entry name" value="Fervidobacterium nodosum Rt17-B1 like"/>
    <property type="match status" value="1"/>
</dbReference>
<feature type="domain" description="Deacetylase PdaC" evidence="3">
    <location>
        <begin position="34"/>
        <end position="140"/>
    </location>
</feature>
<dbReference type="PROSITE" id="PS51257">
    <property type="entry name" value="PROKAR_LIPOPROTEIN"/>
    <property type="match status" value="1"/>
</dbReference>
<dbReference type="InterPro" id="IPR025303">
    <property type="entry name" value="PdaC"/>
</dbReference>
<name>A0ABW3BPB5_9FLAO</name>